<dbReference type="InterPro" id="IPR011763">
    <property type="entry name" value="COA_CT_C"/>
</dbReference>
<dbReference type="Pfam" id="PF01039">
    <property type="entry name" value="Carboxyl_trans"/>
    <property type="match status" value="1"/>
</dbReference>
<proteinExistence type="inferred from homology"/>
<dbReference type="Proteomes" id="UP001055336">
    <property type="component" value="Chromosome"/>
</dbReference>
<evidence type="ECO:0000313" key="5">
    <source>
        <dbReference type="Proteomes" id="UP001055336"/>
    </source>
</evidence>
<accession>A0ABY3VKF3</accession>
<feature type="domain" description="CoA carboxyltransferase C-terminal" evidence="3">
    <location>
        <begin position="265"/>
        <end position="498"/>
    </location>
</feature>
<dbReference type="PANTHER" id="PTHR43842">
    <property type="entry name" value="PROPIONYL-COA CARBOXYLASE BETA CHAIN"/>
    <property type="match status" value="1"/>
</dbReference>
<dbReference type="InterPro" id="IPR029045">
    <property type="entry name" value="ClpP/crotonase-like_dom_sf"/>
</dbReference>
<comment type="similarity">
    <text evidence="1">Belongs to the AccD/PCCB family.</text>
</comment>
<keyword evidence="5" id="KW-1185">Reference proteome</keyword>
<dbReference type="PROSITE" id="PS50980">
    <property type="entry name" value="COA_CT_NTER"/>
    <property type="match status" value="1"/>
</dbReference>
<evidence type="ECO:0000259" key="2">
    <source>
        <dbReference type="PROSITE" id="PS50980"/>
    </source>
</evidence>
<reference evidence="4" key="1">
    <citation type="submission" date="2022-08" db="EMBL/GenBank/DDBJ databases">
        <title>Whole genome sequencing of non-tuberculosis mycobacteria type-strains.</title>
        <authorList>
            <person name="Igarashi Y."/>
            <person name="Osugi A."/>
            <person name="Mitarai S."/>
        </authorList>
    </citation>
    <scope>NUCLEOTIDE SEQUENCE</scope>
    <source>
        <strain evidence="4">DSM 45127</strain>
    </source>
</reference>
<evidence type="ECO:0000259" key="3">
    <source>
        <dbReference type="PROSITE" id="PS50989"/>
    </source>
</evidence>
<organism evidence="4 5">
    <name type="scientific">Mycobacterium paraterrae</name>
    <dbReference type="NCBI Taxonomy" id="577492"/>
    <lineage>
        <taxon>Bacteria</taxon>
        <taxon>Bacillati</taxon>
        <taxon>Actinomycetota</taxon>
        <taxon>Actinomycetes</taxon>
        <taxon>Mycobacteriales</taxon>
        <taxon>Mycobacteriaceae</taxon>
        <taxon>Mycobacterium</taxon>
    </lineage>
</organism>
<dbReference type="EMBL" id="CP092488">
    <property type="protein sequence ID" value="UMB69885.1"/>
    <property type="molecule type" value="Genomic_DNA"/>
</dbReference>
<dbReference type="SUPFAM" id="SSF52096">
    <property type="entry name" value="ClpP/crotonase"/>
    <property type="match status" value="2"/>
</dbReference>
<sequence>MTTKTTAELLTELREKLELAKEPGDPKAIARRDKKGIPSARARIHALLDPGSFLEIGALARTPGDPNALYGDGVVTGHGRINGRPVAVFSHDQTVFQGSVGEMFGRKVAKLMDWVAMVGCPIIGINDSAGARIQDAVTSLAWYAELGRRHEMLRGLVPEISIILGKCAGGAVYSPIQTDLLVAVRDQGYMFITGPDVIKDVTGEDVTFDELGGADVQAQRGNIHKVVEDEAAAFQYVRDYLSFLPDNTFGDGPIVNPGLEPEITPTDLELDTIVPDADNTAYDMHEILLRIFDDGDVFEIADQRGPAIITAFARVDGRSVGVIANQPMVMSGAVDSEASDKASSFIRFCDSYNLPLVFVVDTPGAMPGVAEEKNGIIKRGGRFFNAVVEADVPKVTIVVRKAYGGGYAVMGSKQLSADLNFAWPTARIAVIGADGAAQLLVKRFPDPNAPEVQQIKKDFIEGYNLNMAIPWIAAERGYIDGVIEPHETRLLLRKSLHLLREKQIHWRTQRKHGLTPI</sequence>
<dbReference type="Gene3D" id="3.90.226.10">
    <property type="entry name" value="2-enoyl-CoA Hydratase, Chain A, domain 1"/>
    <property type="match status" value="2"/>
</dbReference>
<name>A0ABY3VKF3_9MYCO</name>
<feature type="domain" description="CoA carboxyltransferase N-terminal" evidence="2">
    <location>
        <begin position="3"/>
        <end position="256"/>
    </location>
</feature>
<gene>
    <name evidence="4" type="ORF">MKK62_00480</name>
</gene>
<protein>
    <submittedName>
        <fullName evidence="4">Acyl-CoA carboxylase subunit beta</fullName>
    </submittedName>
</protein>
<evidence type="ECO:0000256" key="1">
    <source>
        <dbReference type="ARBA" id="ARBA00006102"/>
    </source>
</evidence>
<dbReference type="InterPro" id="IPR051047">
    <property type="entry name" value="AccD/PCCB"/>
</dbReference>
<dbReference type="InterPro" id="IPR034733">
    <property type="entry name" value="AcCoA_carboxyl_beta"/>
</dbReference>
<dbReference type="InterPro" id="IPR011762">
    <property type="entry name" value="COA_CT_N"/>
</dbReference>
<dbReference type="RefSeq" id="WP_240261615.1">
    <property type="nucleotide sequence ID" value="NZ_CP092488.2"/>
</dbReference>
<dbReference type="PROSITE" id="PS50989">
    <property type="entry name" value="COA_CT_CTER"/>
    <property type="match status" value="1"/>
</dbReference>
<dbReference type="PANTHER" id="PTHR43842:SF2">
    <property type="entry name" value="PROPIONYL-COA CARBOXYLASE BETA CHAIN, MITOCHONDRIAL"/>
    <property type="match status" value="1"/>
</dbReference>
<evidence type="ECO:0000313" key="4">
    <source>
        <dbReference type="EMBL" id="UMB69885.1"/>
    </source>
</evidence>